<keyword evidence="2" id="KW-0472">Membrane</keyword>
<dbReference type="Proteomes" id="UP000274822">
    <property type="component" value="Unassembled WGS sequence"/>
</dbReference>
<feature type="region of interest" description="Disordered" evidence="1">
    <location>
        <begin position="440"/>
        <end position="475"/>
    </location>
</feature>
<dbReference type="Gene3D" id="3.30.450.20">
    <property type="entry name" value="PAS domain"/>
    <property type="match status" value="2"/>
</dbReference>
<evidence type="ECO:0000313" key="4">
    <source>
        <dbReference type="Proteomes" id="UP000274822"/>
    </source>
</evidence>
<name>A0A433QP37_9FUNG</name>
<organism evidence="3 4">
    <name type="scientific">Jimgerdemannia flammicorona</name>
    <dbReference type="NCBI Taxonomy" id="994334"/>
    <lineage>
        <taxon>Eukaryota</taxon>
        <taxon>Fungi</taxon>
        <taxon>Fungi incertae sedis</taxon>
        <taxon>Mucoromycota</taxon>
        <taxon>Mucoromycotina</taxon>
        <taxon>Endogonomycetes</taxon>
        <taxon>Endogonales</taxon>
        <taxon>Endogonaceae</taxon>
        <taxon>Jimgerdemannia</taxon>
    </lineage>
</organism>
<protein>
    <recommendedName>
        <fullName evidence="5">Cache domain-containing protein</fullName>
    </recommendedName>
</protein>
<evidence type="ECO:0000256" key="2">
    <source>
        <dbReference type="SAM" id="Phobius"/>
    </source>
</evidence>
<evidence type="ECO:0008006" key="5">
    <source>
        <dbReference type="Google" id="ProtNLM"/>
    </source>
</evidence>
<keyword evidence="2" id="KW-0812">Transmembrane</keyword>
<gene>
    <name evidence="3" type="ORF">BC938DRAFT_477601</name>
</gene>
<evidence type="ECO:0000256" key="1">
    <source>
        <dbReference type="SAM" id="MobiDB-lite"/>
    </source>
</evidence>
<feature type="transmembrane region" description="Helical" evidence="2">
    <location>
        <begin position="331"/>
        <end position="355"/>
    </location>
</feature>
<reference evidence="3 4" key="1">
    <citation type="journal article" date="2018" name="New Phytol.">
        <title>Phylogenomics of Endogonaceae and evolution of mycorrhizas within Mucoromycota.</title>
        <authorList>
            <person name="Chang Y."/>
            <person name="Desiro A."/>
            <person name="Na H."/>
            <person name="Sandor L."/>
            <person name="Lipzen A."/>
            <person name="Clum A."/>
            <person name="Barry K."/>
            <person name="Grigoriev I.V."/>
            <person name="Martin F.M."/>
            <person name="Stajich J.E."/>
            <person name="Smith M.E."/>
            <person name="Bonito G."/>
            <person name="Spatafora J.W."/>
        </authorList>
    </citation>
    <scope>NUCLEOTIDE SEQUENCE [LARGE SCALE GENOMIC DNA]</scope>
    <source>
        <strain evidence="3 4">AD002</strain>
    </source>
</reference>
<dbReference type="AlphaFoldDB" id="A0A433QP37"/>
<keyword evidence="2" id="KW-1133">Transmembrane helix</keyword>
<sequence>MFANWRSYSLKKQMLITFSSSVFISLTLVELICILFLWAVIHNIKDTSTDILITQNLADSVTHSGVLFEDSLKRIAESVVLPIAQATGDTFRTDQPLSAEPSLFHSTWMPSNYTGSDPPTTLTAEQQTVISNSAHVDHLFRTMYTQNPNLLALFVGFDALLFRHYPGAGLIRNQGAYDPTIRPWYTTAKTYASSPAGPSYIITDPAVITNTATGNILGVAGIDLLIGTLKSNLERLAVNGSQTSLYRLNGVAIANPTWDLIVSSSGDQASSQVYKDPTTLVSYLVVWQMLNLTNGMTGEKPSYVSVAAFPLSEINEPIDIVNADMNHTFTIYAASSIACFLFVLGIVIMTVVTLANAAVKRISNNIGNQSLFEGVGSGDTLRRVEANGLRNRLNNIDETNELHTKFYNMVKTIRDNMQSPEVTTHNAFYNNLQMPAWDPSKNPSAVVEQLPDLPPSYDQINDSVTPDLGGSSRAN</sequence>
<feature type="transmembrane region" description="Helical" evidence="2">
    <location>
        <begin position="21"/>
        <end position="41"/>
    </location>
</feature>
<accession>A0A433QP37</accession>
<evidence type="ECO:0000313" key="3">
    <source>
        <dbReference type="EMBL" id="RUS31546.1"/>
    </source>
</evidence>
<dbReference type="EMBL" id="RBNJ01002842">
    <property type="protein sequence ID" value="RUS31546.1"/>
    <property type="molecule type" value="Genomic_DNA"/>
</dbReference>
<keyword evidence="4" id="KW-1185">Reference proteome</keyword>
<proteinExistence type="predicted"/>
<comment type="caution">
    <text evidence="3">The sequence shown here is derived from an EMBL/GenBank/DDBJ whole genome shotgun (WGS) entry which is preliminary data.</text>
</comment>